<evidence type="ECO:0000259" key="4">
    <source>
        <dbReference type="PROSITE" id="PS50801"/>
    </source>
</evidence>
<evidence type="ECO:0000256" key="2">
    <source>
        <dbReference type="RuleBase" id="RU003749"/>
    </source>
</evidence>
<dbReference type="InterPro" id="IPR036513">
    <property type="entry name" value="STAS_dom_sf"/>
</dbReference>
<dbReference type="InterPro" id="IPR035965">
    <property type="entry name" value="PAS-like_dom_sf"/>
</dbReference>
<accession>A0ABV3DCS3</accession>
<dbReference type="NCBIfam" id="TIGR00377">
    <property type="entry name" value="ant_ant_sig"/>
    <property type="match status" value="1"/>
</dbReference>
<dbReference type="RefSeq" id="WP_358351224.1">
    <property type="nucleotide sequence ID" value="NZ_JBEZFP010000015.1"/>
</dbReference>
<dbReference type="InterPro" id="IPR002645">
    <property type="entry name" value="STAS_dom"/>
</dbReference>
<dbReference type="InterPro" id="IPR058548">
    <property type="entry name" value="MlaB-like_STAS"/>
</dbReference>
<evidence type="ECO:0000256" key="3">
    <source>
        <dbReference type="SAM" id="MobiDB-lite"/>
    </source>
</evidence>
<reference evidence="5 6" key="1">
    <citation type="submission" date="2024-06" db="EMBL/GenBank/DDBJ databases">
        <title>The Natural Products Discovery Center: Release of the First 8490 Sequenced Strains for Exploring Actinobacteria Biosynthetic Diversity.</title>
        <authorList>
            <person name="Kalkreuter E."/>
            <person name="Kautsar S.A."/>
            <person name="Yang D."/>
            <person name="Bader C.D."/>
            <person name="Teijaro C.N."/>
            <person name="Fluegel L."/>
            <person name="Davis C.M."/>
            <person name="Simpson J.R."/>
            <person name="Lauterbach L."/>
            <person name="Steele A.D."/>
            <person name="Gui C."/>
            <person name="Meng S."/>
            <person name="Li G."/>
            <person name="Viehrig K."/>
            <person name="Ye F."/>
            <person name="Su P."/>
            <person name="Kiefer A.F."/>
            <person name="Nichols A."/>
            <person name="Cepeda A.J."/>
            <person name="Yan W."/>
            <person name="Fan B."/>
            <person name="Jiang Y."/>
            <person name="Adhikari A."/>
            <person name="Zheng C.-J."/>
            <person name="Schuster L."/>
            <person name="Cowan T.M."/>
            <person name="Smanski M.J."/>
            <person name="Chevrette M.G."/>
            <person name="De Carvalho L.P.S."/>
            <person name="Shen B."/>
        </authorList>
    </citation>
    <scope>NUCLEOTIDE SEQUENCE [LARGE SCALE GENOMIC DNA]</scope>
    <source>
        <strain evidence="5 6">NPDC048946</strain>
    </source>
</reference>
<dbReference type="InterPro" id="IPR003658">
    <property type="entry name" value="Anti-sigma_ant"/>
</dbReference>
<dbReference type="CDD" id="cd07043">
    <property type="entry name" value="STAS_anti-anti-sigma_factors"/>
    <property type="match status" value="1"/>
</dbReference>
<evidence type="ECO:0000313" key="6">
    <source>
        <dbReference type="Proteomes" id="UP001551482"/>
    </source>
</evidence>
<evidence type="ECO:0000256" key="1">
    <source>
        <dbReference type="ARBA" id="ARBA00009013"/>
    </source>
</evidence>
<organism evidence="5 6">
    <name type="scientific">Streptodolium elevatio</name>
    <dbReference type="NCBI Taxonomy" id="3157996"/>
    <lineage>
        <taxon>Bacteria</taxon>
        <taxon>Bacillati</taxon>
        <taxon>Actinomycetota</taxon>
        <taxon>Actinomycetes</taxon>
        <taxon>Kitasatosporales</taxon>
        <taxon>Streptomycetaceae</taxon>
        <taxon>Streptodolium</taxon>
    </lineage>
</organism>
<feature type="region of interest" description="Disordered" evidence="3">
    <location>
        <begin position="189"/>
        <end position="229"/>
    </location>
</feature>
<protein>
    <recommendedName>
        <fullName evidence="2">Anti-sigma factor antagonist</fullName>
    </recommendedName>
</protein>
<evidence type="ECO:0000313" key="5">
    <source>
        <dbReference type="EMBL" id="MEU8133555.1"/>
    </source>
</evidence>
<dbReference type="Pfam" id="PF13466">
    <property type="entry name" value="STAS_2"/>
    <property type="match status" value="1"/>
</dbReference>
<feature type="region of interest" description="Disordered" evidence="3">
    <location>
        <begin position="298"/>
        <end position="318"/>
    </location>
</feature>
<gene>
    <name evidence="5" type="ORF">AB0C36_08620</name>
</gene>
<comment type="caution">
    <text evidence="5">The sequence shown here is derived from an EMBL/GenBank/DDBJ whole genome shotgun (WGS) entry which is preliminary data.</text>
</comment>
<dbReference type="SUPFAM" id="SSF55785">
    <property type="entry name" value="PYP-like sensor domain (PAS domain)"/>
    <property type="match status" value="1"/>
</dbReference>
<dbReference type="Gene3D" id="3.30.450.20">
    <property type="entry name" value="PAS domain"/>
    <property type="match status" value="1"/>
</dbReference>
<dbReference type="Gene3D" id="2.10.70.100">
    <property type="match status" value="1"/>
</dbReference>
<dbReference type="PROSITE" id="PS50801">
    <property type="entry name" value="STAS"/>
    <property type="match status" value="1"/>
</dbReference>
<dbReference type="EMBL" id="JBEZFP010000015">
    <property type="protein sequence ID" value="MEU8133555.1"/>
    <property type="molecule type" value="Genomic_DNA"/>
</dbReference>
<feature type="domain" description="STAS" evidence="4">
    <location>
        <begin position="24"/>
        <end position="120"/>
    </location>
</feature>
<sequence>MTTGANPPLFRVRVTVPAPDRARVHVGGEIDMDSGPRIEDLMVRQIADGRVRIEVDLGSVEFMDSSGIHMLLRVRRQAQDAGGGLDVLAAGPRVVRLLEVTGLTDILPVPRRVLPALDADAGTATGSYTWNLRTDAWWWSPETYRILGLAPGSVRPSTDLVLGPLFRILPGPRRLARTLAALQGLAGTTECERAGPGGSPKPCALRPHAPDTSGHPASSTEGDLGLRHPDDVTAEGVAEEVAEPRPEVSSAARVGGEPFTSRHRLLLADGSVRTVAVVGEVTLDASGEPVQMTGFFVDVSDGTEDRPDPGPDLPPGAR</sequence>
<name>A0ABV3DCS3_9ACTN</name>
<dbReference type="PANTHER" id="PTHR33495:SF2">
    <property type="entry name" value="ANTI-SIGMA FACTOR ANTAGONIST TM_1081-RELATED"/>
    <property type="match status" value="1"/>
</dbReference>
<keyword evidence="6" id="KW-1185">Reference proteome</keyword>
<dbReference type="Gene3D" id="3.30.750.24">
    <property type="entry name" value="STAS domain"/>
    <property type="match status" value="1"/>
</dbReference>
<dbReference type="PANTHER" id="PTHR33495">
    <property type="entry name" value="ANTI-SIGMA FACTOR ANTAGONIST TM_1081-RELATED-RELATED"/>
    <property type="match status" value="1"/>
</dbReference>
<dbReference type="SUPFAM" id="SSF52091">
    <property type="entry name" value="SpoIIaa-like"/>
    <property type="match status" value="1"/>
</dbReference>
<dbReference type="Proteomes" id="UP001551482">
    <property type="component" value="Unassembled WGS sequence"/>
</dbReference>
<comment type="similarity">
    <text evidence="1 2">Belongs to the anti-sigma-factor antagonist family.</text>
</comment>
<proteinExistence type="inferred from homology"/>